<gene>
    <name evidence="3" type="ORF">PM001_LOCUS19705</name>
    <name evidence="2" type="ORF">PM001_LOCUS26</name>
</gene>
<name>A0AAV1SZR8_9STRA</name>
<feature type="domain" description="Integrase zinc-binding" evidence="1">
    <location>
        <begin position="135"/>
        <end position="191"/>
    </location>
</feature>
<protein>
    <recommendedName>
        <fullName evidence="1">Integrase zinc-binding domain-containing protein</fullName>
    </recommendedName>
</protein>
<evidence type="ECO:0000259" key="1">
    <source>
        <dbReference type="Pfam" id="PF17921"/>
    </source>
</evidence>
<dbReference type="Pfam" id="PF17921">
    <property type="entry name" value="Integrase_H2C2"/>
    <property type="match status" value="1"/>
</dbReference>
<organism evidence="2 4">
    <name type="scientific">Peronospora matthiolae</name>
    <dbReference type="NCBI Taxonomy" id="2874970"/>
    <lineage>
        <taxon>Eukaryota</taxon>
        <taxon>Sar</taxon>
        <taxon>Stramenopiles</taxon>
        <taxon>Oomycota</taxon>
        <taxon>Peronosporomycetes</taxon>
        <taxon>Peronosporales</taxon>
        <taxon>Peronosporaceae</taxon>
        <taxon>Peronospora</taxon>
    </lineage>
</organism>
<dbReference type="PANTHER" id="PTHR37984:SF5">
    <property type="entry name" value="PROTEIN NYNRIN-LIKE"/>
    <property type="match status" value="1"/>
</dbReference>
<dbReference type="EMBL" id="CAKLBY020000001">
    <property type="protein sequence ID" value="CAK7890639.1"/>
    <property type="molecule type" value="Genomic_DNA"/>
</dbReference>
<accession>A0AAV1SZR8</accession>
<evidence type="ECO:0000313" key="3">
    <source>
        <dbReference type="EMBL" id="CAK7934555.1"/>
    </source>
</evidence>
<dbReference type="EMBL" id="CAKLBY020000213">
    <property type="protein sequence ID" value="CAK7934555.1"/>
    <property type="molecule type" value="Genomic_DNA"/>
</dbReference>
<evidence type="ECO:0000313" key="4">
    <source>
        <dbReference type="Proteomes" id="UP001162060"/>
    </source>
</evidence>
<dbReference type="Proteomes" id="UP001162060">
    <property type="component" value="Unassembled WGS sequence"/>
</dbReference>
<reference evidence="2" key="1">
    <citation type="submission" date="2024-01" db="EMBL/GenBank/DDBJ databases">
        <authorList>
            <person name="Webb A."/>
        </authorList>
    </citation>
    <scope>NUCLEOTIDE SEQUENCE</scope>
    <source>
        <strain evidence="2">Pm1</strain>
    </source>
</reference>
<dbReference type="Gene3D" id="1.10.340.70">
    <property type="match status" value="1"/>
</dbReference>
<dbReference type="AlphaFoldDB" id="A0AAV1SZR8"/>
<comment type="caution">
    <text evidence="2">The sequence shown here is derived from an EMBL/GenBank/DDBJ whole genome shotgun (WGS) entry which is preliminary data.</text>
</comment>
<proteinExistence type="predicted"/>
<dbReference type="InterPro" id="IPR050951">
    <property type="entry name" value="Retrovirus_Pol_polyprotein"/>
</dbReference>
<sequence>MLLGFPVVVHTDHKNLLHPTETSLIVKRWKLLLSEYRLSMHYIKGAKGVGADAFSRMRFNNLETKFKLQLAEEVCSTTDEPDCVMHGPVLRELQEKDAMIQKIKNSCLKGNNNPDYQLIPLLGCTLVAYQKLVIVPDSLRNYLINWYHLSLSHPGSERQYKTMRQVLYWPGLEAAINKETKNCLVCKKAKVHGGKQDYGLLPPRTLKTVNPFDSVHVDLIGPYEVEFYGITMVDYATRWLEVGIQPDKVL</sequence>
<dbReference type="InterPro" id="IPR041588">
    <property type="entry name" value="Integrase_H2C2"/>
</dbReference>
<evidence type="ECO:0000313" key="2">
    <source>
        <dbReference type="EMBL" id="CAK7890639.1"/>
    </source>
</evidence>
<dbReference type="PANTHER" id="PTHR37984">
    <property type="entry name" value="PROTEIN CBG26694"/>
    <property type="match status" value="1"/>
</dbReference>